<dbReference type="EMBL" id="CP017704">
    <property type="protein sequence ID" value="ASS93124.1"/>
    <property type="molecule type" value="Genomic_DNA"/>
</dbReference>
<name>A0A223ED01_9BACI</name>
<reference evidence="1 2" key="1">
    <citation type="submission" date="2016-10" db="EMBL/GenBank/DDBJ databases">
        <title>The whole genome sequencing and assembly of Bacillus simplex DSM 1321 strain.</title>
        <authorList>
            <person name="Park M.-K."/>
            <person name="Lee Y.-J."/>
            <person name="Yi H."/>
            <person name="Bahn Y.-S."/>
            <person name="Kim J.F."/>
            <person name="Lee D.-W."/>
        </authorList>
    </citation>
    <scope>NUCLEOTIDE SEQUENCE [LARGE SCALE GENOMIC DNA]</scope>
    <source>
        <strain evidence="1 2">DSM 1321</strain>
    </source>
</reference>
<dbReference type="AlphaFoldDB" id="A0A223ED01"/>
<dbReference type="Gene3D" id="3.30.470.30">
    <property type="entry name" value="DNA ligase/mRNA capping enzyme"/>
    <property type="match status" value="1"/>
</dbReference>
<evidence type="ECO:0000313" key="1">
    <source>
        <dbReference type="EMBL" id="ASS93124.1"/>
    </source>
</evidence>
<sequence>MYEKMDLSIIFHLILHYLPQRILFYKCYNYLEVVTLFISPMLLHKTEQPFEDNDFITELKLDGIRLIFSKFDDQIKLYTRHKNDLNVNYLWRHW</sequence>
<dbReference type="Proteomes" id="UP000214618">
    <property type="component" value="Chromosome"/>
</dbReference>
<protein>
    <recommendedName>
        <fullName evidence="3">ATP-dependent DNA ligase family profile domain-containing protein</fullName>
    </recommendedName>
</protein>
<accession>A0A223ED01</accession>
<evidence type="ECO:0008006" key="3">
    <source>
        <dbReference type="Google" id="ProtNLM"/>
    </source>
</evidence>
<gene>
    <name evidence="1" type="ORF">BS1321_03590</name>
</gene>
<organism evidence="1 2">
    <name type="scientific">Peribacillus simplex NBRC 15720 = DSM 1321</name>
    <dbReference type="NCBI Taxonomy" id="1349754"/>
    <lineage>
        <taxon>Bacteria</taxon>
        <taxon>Bacillati</taxon>
        <taxon>Bacillota</taxon>
        <taxon>Bacilli</taxon>
        <taxon>Bacillales</taxon>
        <taxon>Bacillaceae</taxon>
        <taxon>Peribacillus</taxon>
    </lineage>
</organism>
<proteinExistence type="predicted"/>
<dbReference type="SUPFAM" id="SSF56091">
    <property type="entry name" value="DNA ligase/mRNA capping enzyme, catalytic domain"/>
    <property type="match status" value="1"/>
</dbReference>
<evidence type="ECO:0000313" key="2">
    <source>
        <dbReference type="Proteomes" id="UP000214618"/>
    </source>
</evidence>